<dbReference type="EMBL" id="CP046566">
    <property type="protein sequence ID" value="QGW28902.1"/>
    <property type="molecule type" value="Genomic_DNA"/>
</dbReference>
<accession>A0A6I6GPM5</accession>
<sequence>MNKEQKNWFDKLYQKRNNTATTLMDDFAISNMWNSVIEKYSDQAHFIYELLQNANDAKATKSSFQLTKDGLYFKHNGTKTFWVSNPDNEKDDQKNNKLGDINAITACCTIKQKRPLHYWKVWSWF</sequence>
<dbReference type="Proteomes" id="UP000426027">
    <property type="component" value="Chromosome"/>
</dbReference>
<dbReference type="RefSeq" id="WP_157479255.1">
    <property type="nucleotide sequence ID" value="NZ_CP046566.1"/>
</dbReference>
<dbReference type="InterPro" id="IPR036890">
    <property type="entry name" value="HATPase_C_sf"/>
</dbReference>
<dbReference type="SUPFAM" id="SSF55874">
    <property type="entry name" value="ATPase domain of HSP90 chaperone/DNA topoisomerase II/histidine kinase"/>
    <property type="match status" value="1"/>
</dbReference>
<name>A0A6I6GPM5_9BACT</name>
<organism evidence="1 2">
    <name type="scientific">Phnomibacter ginsenosidimutans</name>
    <dbReference type="NCBI Taxonomy" id="2676868"/>
    <lineage>
        <taxon>Bacteria</taxon>
        <taxon>Pseudomonadati</taxon>
        <taxon>Bacteroidota</taxon>
        <taxon>Chitinophagia</taxon>
        <taxon>Chitinophagales</taxon>
        <taxon>Chitinophagaceae</taxon>
        <taxon>Phnomibacter</taxon>
    </lineage>
</organism>
<dbReference type="AlphaFoldDB" id="A0A6I6GPM5"/>
<protein>
    <submittedName>
        <fullName evidence="1">Uncharacterized protein</fullName>
    </submittedName>
</protein>
<reference evidence="1 2" key="1">
    <citation type="submission" date="2019-11" db="EMBL/GenBank/DDBJ databases">
        <authorList>
            <person name="Im W.T."/>
        </authorList>
    </citation>
    <scope>NUCLEOTIDE SEQUENCE [LARGE SCALE GENOMIC DNA]</scope>
    <source>
        <strain evidence="1 2">SB-02</strain>
    </source>
</reference>
<dbReference type="KEGG" id="fls:GLV81_13065"/>
<gene>
    <name evidence="1" type="ORF">GLV81_13065</name>
</gene>
<proteinExistence type="predicted"/>
<keyword evidence="2" id="KW-1185">Reference proteome</keyword>
<evidence type="ECO:0000313" key="2">
    <source>
        <dbReference type="Proteomes" id="UP000426027"/>
    </source>
</evidence>
<evidence type="ECO:0000313" key="1">
    <source>
        <dbReference type="EMBL" id="QGW28902.1"/>
    </source>
</evidence>